<feature type="domain" description="PpiC" evidence="3">
    <location>
        <begin position="229"/>
        <end position="332"/>
    </location>
</feature>
<evidence type="ECO:0000256" key="1">
    <source>
        <dbReference type="PROSITE-ProRule" id="PRU00278"/>
    </source>
</evidence>
<feature type="domain" description="PpiC" evidence="3">
    <location>
        <begin position="122"/>
        <end position="224"/>
    </location>
</feature>
<sequence>MSVKQFFFALFILVASATSAQNNSKEVLFTINEKPYYSDEFSRVYKKNLDLVKDESQKDLGQYLELFIGYKLKVNKAYKLGLENSTRYQNELKTYRSQLAKNYFNDTKITEALIAEGYNRLQKEVKASHILILADENATPEDTLKAYKKIEEIRKKALAGDNFGDLAVQYSEDPSAKENKGNLGYFTAFRMVYAFENAAYNTPKGQISKITRTRFGYHILKVDDVRENRGEITVAHIMILNPKPEDTDQEKAKNTINDIYKKIQQGEKFEDLAQQFSEDKSSSSKGGVLNKFGSGQLSSEEFENAAFSLNTPNEISKPIQSQFGWHIVKLIEKHPVKTMAEMKVELETKIGKDERSKKLVTSLNEKLRKKYSYKRDSKQYGLLAKLVTNDFYENKWVLPANTKDFTATLLNINGTKKIEGKTFLEYIEKQQKSGIAIKPVPKLVDALYERFLDEQLTAFYDDNLETEFPDFANVMEEYRDGLLLFDLMEKEIWERAKTDTIGLQSFYNEHKSEHLWKNRVEANIFSSTKMDVMKKALALIKKKTDLAKIKETLNVDNVVNIMVKSGLFEEGSDTLPKGMKFEVGVSDIFKEGEYYFITQVEKVLPAGVKTFEECKGKITNDYQQYLEQRWVDDLKKEYTVKVNMDVFERVKRQLKP</sequence>
<proteinExistence type="predicted"/>
<evidence type="ECO:0000259" key="3">
    <source>
        <dbReference type="PROSITE" id="PS50198"/>
    </source>
</evidence>
<dbReference type="EMBL" id="JBCGDO010000001">
    <property type="protein sequence ID" value="MEM0541167.1"/>
    <property type="molecule type" value="Genomic_DNA"/>
</dbReference>
<keyword evidence="5" id="KW-1185">Reference proteome</keyword>
<dbReference type="Pfam" id="PF00639">
    <property type="entry name" value="Rotamase"/>
    <property type="match status" value="1"/>
</dbReference>
<dbReference type="PANTHER" id="PTHR47245:SF2">
    <property type="entry name" value="PEPTIDYL-PROLYL CIS-TRANS ISOMERASE HP_0175-RELATED"/>
    <property type="match status" value="1"/>
</dbReference>
<dbReference type="RefSeq" id="WP_342694405.1">
    <property type="nucleotide sequence ID" value="NZ_JBCGDO010000001.1"/>
</dbReference>
<evidence type="ECO:0000256" key="2">
    <source>
        <dbReference type="SAM" id="SignalP"/>
    </source>
</evidence>
<dbReference type="SUPFAM" id="SSF54534">
    <property type="entry name" value="FKBP-like"/>
    <property type="match status" value="2"/>
</dbReference>
<gene>
    <name evidence="4" type="ORF">WFZ85_00915</name>
</gene>
<accession>A0ABU9N0A2</accession>
<dbReference type="PROSITE" id="PS50198">
    <property type="entry name" value="PPIC_PPIASE_2"/>
    <property type="match status" value="2"/>
</dbReference>
<keyword evidence="1" id="KW-0697">Rotamase</keyword>
<evidence type="ECO:0000313" key="5">
    <source>
        <dbReference type="Proteomes" id="UP001460072"/>
    </source>
</evidence>
<keyword evidence="1 4" id="KW-0413">Isomerase</keyword>
<keyword evidence="2" id="KW-0732">Signal</keyword>
<name>A0ABU9N0A2_9FLAO</name>
<feature type="signal peptide" evidence="2">
    <location>
        <begin position="1"/>
        <end position="20"/>
    </location>
</feature>
<dbReference type="PANTHER" id="PTHR47245">
    <property type="entry name" value="PEPTIDYLPROLYL ISOMERASE"/>
    <property type="match status" value="1"/>
</dbReference>
<evidence type="ECO:0000313" key="4">
    <source>
        <dbReference type="EMBL" id="MEM0541167.1"/>
    </source>
</evidence>
<dbReference type="InterPro" id="IPR050245">
    <property type="entry name" value="PrsA_foldase"/>
</dbReference>
<dbReference type="InterPro" id="IPR000297">
    <property type="entry name" value="PPIase_PpiC"/>
</dbReference>
<organism evidence="4 5">
    <name type="scientific">Flavobacterium aureirubrum</name>
    <dbReference type="NCBI Taxonomy" id="3133147"/>
    <lineage>
        <taxon>Bacteria</taxon>
        <taxon>Pseudomonadati</taxon>
        <taxon>Bacteroidota</taxon>
        <taxon>Flavobacteriia</taxon>
        <taxon>Flavobacteriales</taxon>
        <taxon>Flavobacteriaceae</taxon>
        <taxon>Flavobacterium</taxon>
    </lineage>
</organism>
<dbReference type="Pfam" id="PF13616">
    <property type="entry name" value="Rotamase_3"/>
    <property type="match status" value="1"/>
</dbReference>
<protein>
    <submittedName>
        <fullName evidence="4">Peptidylprolyl isomerase</fullName>
        <ecNumber evidence="4">5.2.1.8</ecNumber>
    </submittedName>
</protein>
<reference evidence="4 5" key="1">
    <citation type="submission" date="2024-03" db="EMBL/GenBank/DDBJ databases">
        <title>Two novel species of the genus Flavobacterium exhibiting potentially degradation of complex polysaccharides.</title>
        <authorList>
            <person name="Lian X."/>
        </authorList>
    </citation>
    <scope>NUCLEOTIDE SEQUENCE [LARGE SCALE GENOMIC DNA]</scope>
    <source>
        <strain evidence="5">j3</strain>
    </source>
</reference>
<dbReference type="Gene3D" id="3.10.50.40">
    <property type="match status" value="2"/>
</dbReference>
<feature type="chain" id="PRO_5046513348" evidence="2">
    <location>
        <begin position="21"/>
        <end position="656"/>
    </location>
</feature>
<comment type="caution">
    <text evidence="4">The sequence shown here is derived from an EMBL/GenBank/DDBJ whole genome shotgun (WGS) entry which is preliminary data.</text>
</comment>
<dbReference type="EC" id="5.2.1.8" evidence="4"/>
<dbReference type="InterPro" id="IPR046357">
    <property type="entry name" value="PPIase_dom_sf"/>
</dbReference>
<dbReference type="GO" id="GO:0003755">
    <property type="term" value="F:peptidyl-prolyl cis-trans isomerase activity"/>
    <property type="evidence" value="ECO:0007669"/>
    <property type="project" value="UniProtKB-EC"/>
</dbReference>
<dbReference type="Proteomes" id="UP001460072">
    <property type="component" value="Unassembled WGS sequence"/>
</dbReference>